<evidence type="ECO:0000259" key="10">
    <source>
        <dbReference type="Pfam" id="PF08824"/>
    </source>
</evidence>
<dbReference type="InterPro" id="IPR014928">
    <property type="entry name" value="Serine_rich_dom"/>
</dbReference>
<evidence type="ECO:0000259" key="11">
    <source>
        <dbReference type="Pfam" id="PF12026"/>
    </source>
</evidence>
<keyword evidence="12" id="KW-1185">Reference proteome</keyword>
<evidence type="ECO:0000256" key="9">
    <source>
        <dbReference type="SAM" id="MobiDB-lite"/>
    </source>
</evidence>
<evidence type="ECO:0000256" key="6">
    <source>
        <dbReference type="ARBA" id="ARBA00022553"/>
    </source>
</evidence>
<dbReference type="GO" id="GO:0005925">
    <property type="term" value="C:focal adhesion"/>
    <property type="evidence" value="ECO:0007669"/>
    <property type="project" value="UniProtKB-SubCell"/>
</dbReference>
<dbReference type="GO" id="GO:0005737">
    <property type="term" value="C:cytoplasm"/>
    <property type="evidence" value="ECO:0007669"/>
    <property type="project" value="UniProtKB-SubCell"/>
</dbReference>
<dbReference type="RefSeq" id="XP_019492708.1">
    <property type="nucleotide sequence ID" value="XM_019637163.1"/>
</dbReference>
<proteinExistence type="inferred from homology"/>
<feature type="region of interest" description="Disordered" evidence="9">
    <location>
        <begin position="35"/>
        <end position="76"/>
    </location>
</feature>
<dbReference type="GeneID" id="109380030"/>
<comment type="subcellular location">
    <subcellularLocation>
        <location evidence="1">Cell junction</location>
        <location evidence="1">Focal adhesion</location>
    </subcellularLocation>
    <subcellularLocation>
        <location evidence="2">Cytoplasm</location>
    </subcellularLocation>
</comment>
<feature type="domain" description="Serine rich protein interaction" evidence="10">
    <location>
        <begin position="291"/>
        <end position="446"/>
    </location>
</feature>
<name>A0A8B7QY36_HIPAR</name>
<dbReference type="GO" id="GO:0016477">
    <property type="term" value="P:cell migration"/>
    <property type="evidence" value="ECO:0007669"/>
    <property type="project" value="TreeGrafter"/>
</dbReference>
<dbReference type="InterPro" id="IPR037362">
    <property type="entry name" value="CAS_fam"/>
</dbReference>
<dbReference type="PANTHER" id="PTHR10654:SF19">
    <property type="entry name" value="CAS SCAFFOLDING PROTEIN FAMILY MEMBER 4"/>
    <property type="match status" value="1"/>
</dbReference>
<dbReference type="Gene3D" id="1.20.120.230">
    <property type="entry name" value="Alpha-catenin/vinculin-like"/>
    <property type="match status" value="1"/>
</dbReference>
<evidence type="ECO:0000256" key="5">
    <source>
        <dbReference type="ARBA" id="ARBA00022490"/>
    </source>
</evidence>
<evidence type="ECO:0000256" key="1">
    <source>
        <dbReference type="ARBA" id="ARBA00004246"/>
    </source>
</evidence>
<keyword evidence="8" id="KW-0965">Cell junction</keyword>
<evidence type="ECO:0000256" key="2">
    <source>
        <dbReference type="ARBA" id="ARBA00004496"/>
    </source>
</evidence>
<dbReference type="KEGG" id="hai:109380030"/>
<keyword evidence="7" id="KW-0130">Cell adhesion</keyword>
<dbReference type="GO" id="GO:0007169">
    <property type="term" value="P:cell surface receptor protein tyrosine kinase signaling pathway"/>
    <property type="evidence" value="ECO:0007669"/>
    <property type="project" value="TreeGrafter"/>
</dbReference>
<gene>
    <name evidence="13" type="primary">CASS4</name>
</gene>
<keyword evidence="6" id="KW-0597">Phosphoprotein</keyword>
<dbReference type="CTD" id="57091"/>
<dbReference type="OrthoDB" id="5983572at2759"/>
<protein>
    <submittedName>
        <fullName evidence="13">Cas scaffolding protein family member 4</fullName>
    </submittedName>
</protein>
<feature type="domain" description="CAS family C-terminal" evidence="11">
    <location>
        <begin position="459"/>
        <end position="617"/>
    </location>
</feature>
<dbReference type="InterPro" id="IPR021901">
    <property type="entry name" value="CAS_C"/>
</dbReference>
<evidence type="ECO:0000313" key="13">
    <source>
        <dbReference type="RefSeq" id="XP_019492708.1"/>
    </source>
</evidence>
<dbReference type="FunFam" id="1.20.120.830:FF:000001">
    <property type="entry name" value="BCAR1 scaffold protein, Cas family member"/>
    <property type="match status" value="1"/>
</dbReference>
<comment type="similarity">
    <text evidence="3">Belongs to the CAS family.</text>
</comment>
<keyword evidence="4" id="KW-0728">SH3 domain</keyword>
<evidence type="ECO:0000256" key="8">
    <source>
        <dbReference type="ARBA" id="ARBA00022949"/>
    </source>
</evidence>
<evidence type="ECO:0000256" key="3">
    <source>
        <dbReference type="ARBA" id="ARBA00007848"/>
    </source>
</evidence>
<keyword evidence="5" id="KW-0963">Cytoplasm</keyword>
<dbReference type="GO" id="GO:0007155">
    <property type="term" value="P:cell adhesion"/>
    <property type="evidence" value="ECO:0007669"/>
    <property type="project" value="UniProtKB-KW"/>
</dbReference>
<dbReference type="Pfam" id="PF08824">
    <property type="entry name" value="Serine_rich"/>
    <property type="match status" value="1"/>
</dbReference>
<sequence>MAKSQAPPKEITDALFTIPRPAQASLPAPSFQLYDVPVQSRGPPAPKEPVKQQLYDIPASPRKAGGGAPGSQPSRQSVPVISMVALRRACYNTLPNPEKSEWIYDTPVSTEKADVRNAPLTSFVEASGPHEPPRYISSLHSPLNSTARSLAPHLQKNVPGQEKLSLPEIPSYSFPTPRDKGVNYRVPSSFLIPRVEEQNTTPNIYDIPKAVPVVPQAVTAPGKANGACENCTDCNPSWLSRQVTSASPEPDRLSINSSDSRVSVVSSCSFTSTDSSSSSCSEESAKELSWDLDLAKGIVTALQHKVTSAISGLMLFVSRNWRSRDYLEANIGAIHRATNHIEESLREFLDFARGVCGTTCNLTHSNFQARVRDQLHTISNSYQILLETKESLDRCNWSLETLVTDKVQDSPDDLETFVMVARVVPEDIKRFASIIIANGRLLFKQNCDKEETVQLTPNAKCKLAKCIQLPQREFESYQRSAPSVKQRESEHSPEVLKKNWTNVCEQCRLYFGALFKAISVFNSSLSHSQPPESFIAQSKLIIMVGQKLVDTLCKETQDRDTRNEILCRSSHLCSLLKNVALATKHAVLEYPSPTALGHLQAEAQKLEHHTRQFRGMLE</sequence>
<accession>A0A8B7QY36</accession>
<dbReference type="Gene3D" id="1.20.120.830">
    <property type="entry name" value="Serine-rich domain"/>
    <property type="match status" value="1"/>
</dbReference>
<dbReference type="InterPro" id="IPR038319">
    <property type="entry name" value="Serine_rich_sf"/>
</dbReference>
<dbReference type="AlphaFoldDB" id="A0A8B7QY36"/>
<evidence type="ECO:0000313" key="12">
    <source>
        <dbReference type="Proteomes" id="UP000694851"/>
    </source>
</evidence>
<organism evidence="12 13">
    <name type="scientific">Hipposideros armiger</name>
    <name type="common">Great Himalayan leaf-nosed bat</name>
    <dbReference type="NCBI Taxonomy" id="186990"/>
    <lineage>
        <taxon>Eukaryota</taxon>
        <taxon>Metazoa</taxon>
        <taxon>Chordata</taxon>
        <taxon>Craniata</taxon>
        <taxon>Vertebrata</taxon>
        <taxon>Euteleostomi</taxon>
        <taxon>Mammalia</taxon>
        <taxon>Eutheria</taxon>
        <taxon>Laurasiatheria</taxon>
        <taxon>Chiroptera</taxon>
        <taxon>Yinpterochiroptera</taxon>
        <taxon>Rhinolophoidea</taxon>
        <taxon>Hipposideridae</taxon>
        <taxon>Hipposideros</taxon>
    </lineage>
</organism>
<dbReference type="Pfam" id="PF12026">
    <property type="entry name" value="CAS_C"/>
    <property type="match status" value="1"/>
</dbReference>
<dbReference type="Proteomes" id="UP000694851">
    <property type="component" value="Unplaced"/>
</dbReference>
<reference evidence="13" key="1">
    <citation type="submission" date="2025-08" db="UniProtKB">
        <authorList>
            <consortium name="RefSeq"/>
        </authorList>
    </citation>
    <scope>IDENTIFICATION</scope>
    <source>
        <tissue evidence="13">Muscle</tissue>
    </source>
</reference>
<dbReference type="PANTHER" id="PTHR10654">
    <property type="entry name" value="CAS SCAFFOLDING PROTEIN"/>
    <property type="match status" value="1"/>
</dbReference>
<evidence type="ECO:0000256" key="7">
    <source>
        <dbReference type="ARBA" id="ARBA00022889"/>
    </source>
</evidence>
<evidence type="ECO:0000256" key="4">
    <source>
        <dbReference type="ARBA" id="ARBA00022443"/>
    </source>
</evidence>
<dbReference type="GO" id="GO:0005886">
    <property type="term" value="C:plasma membrane"/>
    <property type="evidence" value="ECO:0007669"/>
    <property type="project" value="TreeGrafter"/>
</dbReference>